<keyword evidence="1" id="KW-0175">Coiled coil</keyword>
<dbReference type="AlphaFoldDB" id="A0A9X0CEF3"/>
<name>A0A9X0CEF3_9CNID</name>
<dbReference type="Proteomes" id="UP001163046">
    <property type="component" value="Unassembled WGS sequence"/>
</dbReference>
<evidence type="ECO:0000256" key="2">
    <source>
        <dbReference type="SAM" id="MobiDB-lite"/>
    </source>
</evidence>
<dbReference type="OrthoDB" id="6111338at2759"/>
<dbReference type="EMBL" id="MU827786">
    <property type="protein sequence ID" value="KAJ7333640.1"/>
    <property type="molecule type" value="Genomic_DNA"/>
</dbReference>
<organism evidence="3 4">
    <name type="scientific">Desmophyllum pertusum</name>
    <dbReference type="NCBI Taxonomy" id="174260"/>
    <lineage>
        <taxon>Eukaryota</taxon>
        <taxon>Metazoa</taxon>
        <taxon>Cnidaria</taxon>
        <taxon>Anthozoa</taxon>
        <taxon>Hexacorallia</taxon>
        <taxon>Scleractinia</taxon>
        <taxon>Caryophylliina</taxon>
        <taxon>Caryophylliidae</taxon>
        <taxon>Desmophyllum</taxon>
    </lineage>
</organism>
<dbReference type="InterPro" id="IPR024849">
    <property type="entry name" value="Shootin-1"/>
</dbReference>
<feature type="region of interest" description="Disordered" evidence="2">
    <location>
        <begin position="205"/>
        <end position="226"/>
    </location>
</feature>
<dbReference type="GO" id="GO:0044295">
    <property type="term" value="C:axonal growth cone"/>
    <property type="evidence" value="ECO:0007669"/>
    <property type="project" value="TreeGrafter"/>
</dbReference>
<dbReference type="PANTHER" id="PTHR46606:SF5">
    <property type="entry name" value="SHOOTIN-1"/>
    <property type="match status" value="1"/>
</dbReference>
<dbReference type="GO" id="GO:0048812">
    <property type="term" value="P:neuron projection morphogenesis"/>
    <property type="evidence" value="ECO:0007669"/>
    <property type="project" value="TreeGrafter"/>
</dbReference>
<keyword evidence="4" id="KW-1185">Reference proteome</keyword>
<comment type="caution">
    <text evidence="3">The sequence shown here is derived from an EMBL/GenBank/DDBJ whole genome shotgun (WGS) entry which is preliminary data.</text>
</comment>
<proteinExistence type="predicted"/>
<accession>A0A9X0CEF3</accession>
<feature type="compositionally biased region" description="Basic and acidic residues" evidence="2">
    <location>
        <begin position="314"/>
        <end position="326"/>
    </location>
</feature>
<reference evidence="3" key="1">
    <citation type="submission" date="2023-01" db="EMBL/GenBank/DDBJ databases">
        <title>Genome assembly of the deep-sea coral Lophelia pertusa.</title>
        <authorList>
            <person name="Herrera S."/>
            <person name="Cordes E."/>
        </authorList>
    </citation>
    <scope>NUCLEOTIDE SEQUENCE</scope>
    <source>
        <strain evidence="3">USNM1676648</strain>
        <tissue evidence="3">Polyp</tissue>
    </source>
</reference>
<dbReference type="PANTHER" id="PTHR46606">
    <property type="entry name" value="SHOOTIN-1"/>
    <property type="match status" value="1"/>
</dbReference>
<dbReference type="GO" id="GO:2001224">
    <property type="term" value="P:positive regulation of neuron migration"/>
    <property type="evidence" value="ECO:0007669"/>
    <property type="project" value="TreeGrafter"/>
</dbReference>
<feature type="coiled-coil region" evidence="1">
    <location>
        <begin position="44"/>
        <end position="92"/>
    </location>
</feature>
<evidence type="ECO:0000256" key="1">
    <source>
        <dbReference type="SAM" id="Coils"/>
    </source>
</evidence>
<evidence type="ECO:0000313" key="4">
    <source>
        <dbReference type="Proteomes" id="UP001163046"/>
    </source>
</evidence>
<sequence>MKPEVVTYHVIANANFTPCCVTGRIVEGKMADASNVSGAHGLDLHETRKRLEVLDKNYRNLKGLSQKAVIEFEELQNKCQEYFEKYKEQETKYLKVKGDLEKLKDVSNLALSEYENLHGKFEVEQSCRNKAEEFATNMVQENKNLKRHSQLLISQVSSIGQVNLEELSNLDDFTTDDRSDNAVLHEEIKELKGLVESLRKEVKGTKEELTATQNQLNKEKHSHEATKKRLFSNEKQFKQLNRVSVLALEEYSTLQQKYALESHCRFEAEKYAAEVVREKDVLDRQRKFISETTGKDEQLKKALEEISALNKKLAEERTESEEKVRNYDQNIDSPY</sequence>
<dbReference type="GO" id="GO:0031252">
    <property type="term" value="C:cell leading edge"/>
    <property type="evidence" value="ECO:0007669"/>
    <property type="project" value="TreeGrafter"/>
</dbReference>
<feature type="compositionally biased region" description="Basic and acidic residues" evidence="2">
    <location>
        <begin position="217"/>
        <end position="226"/>
    </location>
</feature>
<protein>
    <recommendedName>
        <fullName evidence="5">Shootin-1</fullName>
    </recommendedName>
</protein>
<dbReference type="GO" id="GO:0005737">
    <property type="term" value="C:cytoplasm"/>
    <property type="evidence" value="ECO:0007669"/>
    <property type="project" value="TreeGrafter"/>
</dbReference>
<evidence type="ECO:0008006" key="5">
    <source>
        <dbReference type="Google" id="ProtNLM"/>
    </source>
</evidence>
<evidence type="ECO:0000313" key="3">
    <source>
        <dbReference type="EMBL" id="KAJ7333640.1"/>
    </source>
</evidence>
<gene>
    <name evidence="3" type="ORF">OS493_017183</name>
</gene>
<feature type="region of interest" description="Disordered" evidence="2">
    <location>
        <begin position="314"/>
        <end position="335"/>
    </location>
</feature>